<dbReference type="PROSITE" id="PS50113">
    <property type="entry name" value="PAC"/>
    <property type="match status" value="1"/>
</dbReference>
<feature type="transmembrane region" description="Helical" evidence="1">
    <location>
        <begin position="73"/>
        <end position="91"/>
    </location>
</feature>
<dbReference type="SUPFAM" id="SSF55073">
    <property type="entry name" value="Nucleotide cyclase"/>
    <property type="match status" value="1"/>
</dbReference>
<dbReference type="PANTHER" id="PTHR44757">
    <property type="entry name" value="DIGUANYLATE CYCLASE DGCP"/>
    <property type="match status" value="1"/>
</dbReference>
<dbReference type="EMBL" id="MUFC01000005">
    <property type="protein sequence ID" value="OOE89006.1"/>
    <property type="molecule type" value="Genomic_DNA"/>
</dbReference>
<dbReference type="InterPro" id="IPR052155">
    <property type="entry name" value="Biofilm_reg_signaling"/>
</dbReference>
<feature type="domain" description="GGDEF" evidence="5">
    <location>
        <begin position="599"/>
        <end position="732"/>
    </location>
</feature>
<dbReference type="SMART" id="SM00267">
    <property type="entry name" value="GGDEF"/>
    <property type="match status" value="1"/>
</dbReference>
<dbReference type="Gene3D" id="3.30.70.270">
    <property type="match status" value="1"/>
</dbReference>
<feature type="domain" description="PAS" evidence="2">
    <location>
        <begin position="439"/>
        <end position="513"/>
    </location>
</feature>
<evidence type="ECO:0008006" key="8">
    <source>
        <dbReference type="Google" id="ProtNLM"/>
    </source>
</evidence>
<dbReference type="NCBIfam" id="TIGR00254">
    <property type="entry name" value="GGDEF"/>
    <property type="match status" value="1"/>
</dbReference>
<dbReference type="InterPro" id="IPR013656">
    <property type="entry name" value="PAS_4"/>
</dbReference>
<dbReference type="InterPro" id="IPR029787">
    <property type="entry name" value="Nucleotide_cyclase"/>
</dbReference>
<dbReference type="Gene3D" id="3.20.20.450">
    <property type="entry name" value="EAL domain"/>
    <property type="match status" value="1"/>
</dbReference>
<keyword evidence="1" id="KW-0812">Transmembrane</keyword>
<dbReference type="Pfam" id="PF00990">
    <property type="entry name" value="GGDEF"/>
    <property type="match status" value="1"/>
</dbReference>
<dbReference type="CDD" id="cd01949">
    <property type="entry name" value="GGDEF"/>
    <property type="match status" value="1"/>
</dbReference>
<dbReference type="CDD" id="cd01948">
    <property type="entry name" value="EAL"/>
    <property type="match status" value="1"/>
</dbReference>
<feature type="domain" description="PAS" evidence="2">
    <location>
        <begin position="313"/>
        <end position="367"/>
    </location>
</feature>
<dbReference type="SUPFAM" id="SSF55785">
    <property type="entry name" value="PYP-like sensor domain (PAS domain)"/>
    <property type="match status" value="2"/>
</dbReference>
<dbReference type="InterPro" id="IPR001610">
    <property type="entry name" value="PAC"/>
</dbReference>
<dbReference type="InterPro" id="IPR000700">
    <property type="entry name" value="PAS-assoc_C"/>
</dbReference>
<evidence type="ECO:0000313" key="7">
    <source>
        <dbReference type="Proteomes" id="UP000188627"/>
    </source>
</evidence>
<evidence type="ECO:0000259" key="4">
    <source>
        <dbReference type="PROSITE" id="PS50883"/>
    </source>
</evidence>
<dbReference type="InterPro" id="IPR000014">
    <property type="entry name" value="PAS"/>
</dbReference>
<dbReference type="InterPro" id="IPR043128">
    <property type="entry name" value="Rev_trsase/Diguanyl_cyclase"/>
</dbReference>
<dbReference type="PROSITE" id="PS50883">
    <property type="entry name" value="EAL"/>
    <property type="match status" value="1"/>
</dbReference>
<evidence type="ECO:0000259" key="3">
    <source>
        <dbReference type="PROSITE" id="PS50113"/>
    </source>
</evidence>
<protein>
    <recommendedName>
        <fullName evidence="8">GGDEF domain-containing protein</fullName>
    </recommendedName>
</protein>
<keyword evidence="7" id="KW-1185">Reference proteome</keyword>
<dbReference type="PROSITE" id="PS50887">
    <property type="entry name" value="GGDEF"/>
    <property type="match status" value="1"/>
</dbReference>
<dbReference type="InterPro" id="IPR035919">
    <property type="entry name" value="EAL_sf"/>
</dbReference>
<name>A0ABX3KIC8_9GAMM</name>
<feature type="transmembrane region" description="Helical" evidence="1">
    <location>
        <begin position="12"/>
        <end position="34"/>
    </location>
</feature>
<dbReference type="NCBIfam" id="TIGR00229">
    <property type="entry name" value="sensory_box"/>
    <property type="match status" value="2"/>
</dbReference>
<dbReference type="InterPro" id="IPR035965">
    <property type="entry name" value="PAS-like_dom_sf"/>
</dbReference>
<dbReference type="InterPro" id="IPR001633">
    <property type="entry name" value="EAL_dom"/>
</dbReference>
<dbReference type="SUPFAM" id="SSF141868">
    <property type="entry name" value="EAL domain-like"/>
    <property type="match status" value="1"/>
</dbReference>
<evidence type="ECO:0000256" key="1">
    <source>
        <dbReference type="SAM" id="Phobius"/>
    </source>
</evidence>
<dbReference type="PROSITE" id="PS50112">
    <property type="entry name" value="PAS"/>
    <property type="match status" value="2"/>
</dbReference>
<gene>
    <name evidence="6" type="ORF">BZG74_07105</name>
</gene>
<feature type="domain" description="PAC" evidence="3">
    <location>
        <begin position="513"/>
        <end position="567"/>
    </location>
</feature>
<dbReference type="Pfam" id="PF08448">
    <property type="entry name" value="PAS_4"/>
    <property type="match status" value="1"/>
</dbReference>
<keyword evidence="1" id="KW-0472">Membrane</keyword>
<feature type="transmembrane region" description="Helical" evidence="1">
    <location>
        <begin position="207"/>
        <end position="225"/>
    </location>
</feature>
<dbReference type="Gene3D" id="3.30.450.20">
    <property type="entry name" value="PAS domain"/>
    <property type="match status" value="2"/>
</dbReference>
<dbReference type="SMART" id="SM00052">
    <property type="entry name" value="EAL"/>
    <property type="match status" value="1"/>
</dbReference>
<keyword evidence="1" id="KW-1133">Transmembrane helix</keyword>
<dbReference type="Pfam" id="PF00563">
    <property type="entry name" value="EAL"/>
    <property type="match status" value="1"/>
</dbReference>
<dbReference type="CDD" id="cd00130">
    <property type="entry name" value="PAS"/>
    <property type="match status" value="2"/>
</dbReference>
<evidence type="ECO:0000313" key="6">
    <source>
        <dbReference type="EMBL" id="OOE89006.1"/>
    </source>
</evidence>
<dbReference type="SMART" id="SM00091">
    <property type="entry name" value="PAS"/>
    <property type="match status" value="2"/>
</dbReference>
<feature type="transmembrane region" description="Helical" evidence="1">
    <location>
        <begin position="103"/>
        <end position="127"/>
    </location>
</feature>
<dbReference type="Pfam" id="PF13426">
    <property type="entry name" value="PAS_9"/>
    <property type="match status" value="1"/>
</dbReference>
<dbReference type="SMART" id="SM00086">
    <property type="entry name" value="PAC"/>
    <property type="match status" value="2"/>
</dbReference>
<feature type="domain" description="EAL" evidence="4">
    <location>
        <begin position="741"/>
        <end position="994"/>
    </location>
</feature>
<proteinExistence type="predicted"/>
<comment type="caution">
    <text evidence="6">The sequence shown here is derived from an EMBL/GenBank/DDBJ whole genome shotgun (WGS) entry which is preliminary data.</text>
</comment>
<feature type="transmembrane region" description="Helical" evidence="1">
    <location>
        <begin position="165"/>
        <end position="187"/>
    </location>
</feature>
<organism evidence="6 7">
    <name type="scientific">Salinivibrio sharmensis</name>
    <dbReference type="NCBI Taxonomy" id="390883"/>
    <lineage>
        <taxon>Bacteria</taxon>
        <taxon>Pseudomonadati</taxon>
        <taxon>Pseudomonadota</taxon>
        <taxon>Gammaproteobacteria</taxon>
        <taxon>Vibrionales</taxon>
        <taxon>Vibrionaceae</taxon>
        <taxon>Salinivibrio</taxon>
    </lineage>
</organism>
<sequence length="995" mass="111215">MNNITFSIRKQALLILLVFSPLGVGLKTLMIILLQPWSTAPQSLDVSFSYGLAFTLVGAAVAAHVLKLNAKLRLIYVLALLAFGGCSLVYHSWRYMNNQADSMAYGFCLPLIPAMLITLMGVCFSLGANEGTRLLWRICSAISIVIGGLSLSYDLAPLSIGSDLAVPAAQASITGGLFALLLGVIFWRVDIQPENARFPMPAKAMKVGAYGFLSTLVLMYIATVIRQQDRDQSFQYLLDNYVLISQQVTGDYGPILQSMMGRWATSPIVSEGALYAYLPTVILLLGLLITYKLMVERSLSEISLQQACKSRVSEQYFRSLYSHNPDAILSFDRDGFYQAMNPAMEQTLGINESDFLGKHFYDLLHKEIVPEEDLKRVYIAFGKASQGYPQPAVTFRLQASDNTERVFKITFLPIIIDGNTEGTFGLAKEITSRLFSEENQRLMERCLEASSNAIVVTDARLPHYPVVYTNPAFFNMTGFALDDIRVRALDLLTGERTDTADIDRILNAVLERRTESLNVISYRKNGSSFWNKLFISPVRNENNEVTHFIAVMNDISSEVRQKQELKYQATHDSLTGLANRVLFDEHLAFYIKESKANNGSLALLFIDLDDFKSVNDTMGHKVGDQLLISVTERLNACLQKNDILARFGGDEFVLITTHYSSLEDIIFISDKILDQIRQPYSVEGNKLHISASIGIATLAEYLTSPEKLLQQADMAMFKAKQQGCNTYEIFSDDLSIKLSRRVELRNDLDEAIKKEQLYLQYQPLVDVTGDLIGLEALVRWQHPIKGPISPVDFIPIAEETGQVTELGTWVLRRACLDALSLVNKGLLSGRVAVNLSPMQFHRPDFLKILRQVLDETGLPPEYLELELTEGILMWDTEGAIDLLNMLTNMSITIAIDDFGTGFSSLSYLKELPIGKIKIDKSFVDGVTINERDAVLCKGIITLAHSLNLKIIAEGIEAKEQYAFLRDCGCTGFQGYYFAKPMSYTMLQSWINIIDT</sequence>
<evidence type="ECO:0000259" key="5">
    <source>
        <dbReference type="PROSITE" id="PS50887"/>
    </source>
</evidence>
<evidence type="ECO:0000259" key="2">
    <source>
        <dbReference type="PROSITE" id="PS50112"/>
    </source>
</evidence>
<feature type="transmembrane region" description="Helical" evidence="1">
    <location>
        <begin position="134"/>
        <end position="153"/>
    </location>
</feature>
<accession>A0ABX3KIC8</accession>
<dbReference type="RefSeq" id="WP_077771972.1">
    <property type="nucleotide sequence ID" value="NZ_MUFC01000005.1"/>
</dbReference>
<dbReference type="Proteomes" id="UP000188627">
    <property type="component" value="Unassembled WGS sequence"/>
</dbReference>
<feature type="transmembrane region" description="Helical" evidence="1">
    <location>
        <begin position="46"/>
        <end position="66"/>
    </location>
</feature>
<dbReference type="InterPro" id="IPR000160">
    <property type="entry name" value="GGDEF_dom"/>
</dbReference>
<dbReference type="PANTHER" id="PTHR44757:SF2">
    <property type="entry name" value="BIOFILM ARCHITECTURE MAINTENANCE PROTEIN MBAA"/>
    <property type="match status" value="1"/>
</dbReference>
<reference evidence="7" key="1">
    <citation type="submission" date="2017-01" db="EMBL/GenBank/DDBJ databases">
        <title>Draft genome of the species Salinivibrio sharmensis.</title>
        <authorList>
            <person name="Lopez-Hermoso C."/>
            <person name="De La Haba R."/>
            <person name="Sanchez-Porro C."/>
            <person name="Ventosa A."/>
        </authorList>
    </citation>
    <scope>NUCLEOTIDE SEQUENCE [LARGE SCALE GENOMIC DNA]</scope>
    <source>
        <strain evidence="7">CBH463</strain>
    </source>
</reference>